<dbReference type="SUPFAM" id="SSF89232">
    <property type="entry name" value="Hypothetical protein TM1070"/>
    <property type="match status" value="1"/>
</dbReference>
<dbReference type="OrthoDB" id="512504at2"/>
<proteinExistence type="predicted"/>
<gene>
    <name evidence="1" type="ORF">E0L93_08915</name>
</gene>
<organism evidence="1 2">
    <name type="scientific">Rubrobacter taiwanensis</name>
    <dbReference type="NCBI Taxonomy" id="185139"/>
    <lineage>
        <taxon>Bacteria</taxon>
        <taxon>Bacillati</taxon>
        <taxon>Actinomycetota</taxon>
        <taxon>Rubrobacteria</taxon>
        <taxon>Rubrobacterales</taxon>
        <taxon>Rubrobacteraceae</taxon>
        <taxon>Rubrobacter</taxon>
    </lineage>
</organism>
<dbReference type="InterPro" id="IPR036698">
    <property type="entry name" value="TM1070-like_sf"/>
</dbReference>
<dbReference type="InterPro" id="IPR009794">
    <property type="entry name" value="ASRT"/>
</dbReference>
<name>A0A4R1BHV3_9ACTN</name>
<dbReference type="EMBL" id="SKBU01000015">
    <property type="protein sequence ID" value="TCJ16829.1"/>
    <property type="molecule type" value="Genomic_DNA"/>
</dbReference>
<dbReference type="AlphaFoldDB" id="A0A4R1BHV3"/>
<dbReference type="PIRSF" id="PIRSF008711">
    <property type="entry name" value="UCP008711"/>
    <property type="match status" value="1"/>
</dbReference>
<evidence type="ECO:0000313" key="1">
    <source>
        <dbReference type="EMBL" id="TCJ16829.1"/>
    </source>
</evidence>
<dbReference type="Pfam" id="PF07100">
    <property type="entry name" value="ASRT"/>
    <property type="match status" value="1"/>
</dbReference>
<comment type="caution">
    <text evidence="1">The sequence shown here is derived from an EMBL/GenBank/DDBJ whole genome shotgun (WGS) entry which is preliminary data.</text>
</comment>
<evidence type="ECO:0000313" key="2">
    <source>
        <dbReference type="Proteomes" id="UP000295244"/>
    </source>
</evidence>
<dbReference type="Proteomes" id="UP000295244">
    <property type="component" value="Unassembled WGS sequence"/>
</dbReference>
<protein>
    <submittedName>
        <fullName evidence="1">Sensory rhodopsin transducer</fullName>
    </submittedName>
</protein>
<reference evidence="1 2" key="1">
    <citation type="submission" date="2019-03" db="EMBL/GenBank/DDBJ databases">
        <title>Whole genome sequence of a novel Rubrobacter taiwanensis strain, isolated from Yellowstone National Park.</title>
        <authorList>
            <person name="Freed S."/>
            <person name="Ramaley R.F."/>
            <person name="Kyndt J.A."/>
        </authorList>
    </citation>
    <scope>NUCLEOTIDE SEQUENCE [LARGE SCALE GENOMIC DNA]</scope>
    <source>
        <strain evidence="1 2">Yellowstone</strain>
    </source>
</reference>
<sequence length="125" mass="13739">MREVGSRVWAVPAGRIPPHTTGPEPEFTSRDELCILNATGEEASLQITIFYTDRDPVGPYTLTVGARRVRHVRFNDLIDPEAIPMATDYAALIESSVPIVVQHVRLDSRRAEDSMFGSLGFAGEG</sequence>
<keyword evidence="2" id="KW-1185">Reference proteome</keyword>
<dbReference type="Gene3D" id="2.60.290.11">
    <property type="entry name" value="TM1070-like"/>
    <property type="match status" value="1"/>
</dbReference>
<dbReference type="RefSeq" id="WP_132691053.1">
    <property type="nucleotide sequence ID" value="NZ_SKBU01000015.1"/>
</dbReference>
<accession>A0A4R1BHV3</accession>